<dbReference type="Proteomes" id="UP000001058">
    <property type="component" value="Unassembled WGS sequence"/>
</dbReference>
<organism evidence="2">
    <name type="scientific">Volvox carteri f. nagariensis</name>
    <dbReference type="NCBI Taxonomy" id="3068"/>
    <lineage>
        <taxon>Eukaryota</taxon>
        <taxon>Viridiplantae</taxon>
        <taxon>Chlorophyta</taxon>
        <taxon>core chlorophytes</taxon>
        <taxon>Chlorophyceae</taxon>
        <taxon>CS clade</taxon>
        <taxon>Chlamydomonadales</taxon>
        <taxon>Volvocaceae</taxon>
        <taxon>Volvox</taxon>
    </lineage>
</organism>
<evidence type="ECO:0000313" key="2">
    <source>
        <dbReference type="Proteomes" id="UP000001058"/>
    </source>
</evidence>
<sequence length="124" mass="13991">MAAIDVTLEEIVDDGDARDQRTRSPNDAPEMAALTRCLHEALDGDDERVDAVRQFEKDLGVHSVVAAWNLFRGVWFHGQNTMGNFVGHAPPNGELDGLRHRTHVEHTFFSTDICIFICFYCSSW</sequence>
<proteinExistence type="predicted"/>
<accession>D8UH11</accession>
<protein>
    <submittedName>
        <fullName evidence="1">Uncharacterized protein</fullName>
    </submittedName>
</protein>
<dbReference type="GeneID" id="9623034"/>
<name>D8UH11_VOLCA</name>
<dbReference type="KEGG" id="vcn:VOLCADRAFT_107882"/>
<gene>
    <name evidence="1" type="ORF">VOLCADRAFT_107882</name>
</gene>
<evidence type="ECO:0000313" key="1">
    <source>
        <dbReference type="EMBL" id="EFJ40991.1"/>
    </source>
</evidence>
<dbReference type="AlphaFoldDB" id="D8UH11"/>
<keyword evidence="2" id="KW-1185">Reference proteome</keyword>
<dbReference type="EMBL" id="GL378403">
    <property type="protein sequence ID" value="EFJ40991.1"/>
    <property type="molecule type" value="Genomic_DNA"/>
</dbReference>
<dbReference type="RefSeq" id="XP_002957965.1">
    <property type="nucleotide sequence ID" value="XM_002957919.1"/>
</dbReference>
<dbReference type="InParanoid" id="D8UH11"/>
<reference evidence="1 2" key="1">
    <citation type="journal article" date="2010" name="Science">
        <title>Genomic analysis of organismal complexity in the multicellular green alga Volvox carteri.</title>
        <authorList>
            <person name="Prochnik S.E."/>
            <person name="Umen J."/>
            <person name="Nedelcu A.M."/>
            <person name="Hallmann A."/>
            <person name="Miller S.M."/>
            <person name="Nishii I."/>
            <person name="Ferris P."/>
            <person name="Kuo A."/>
            <person name="Mitros T."/>
            <person name="Fritz-Laylin L.K."/>
            <person name="Hellsten U."/>
            <person name="Chapman J."/>
            <person name="Simakov O."/>
            <person name="Rensing S.A."/>
            <person name="Terry A."/>
            <person name="Pangilinan J."/>
            <person name="Kapitonov V."/>
            <person name="Jurka J."/>
            <person name="Salamov A."/>
            <person name="Shapiro H."/>
            <person name="Schmutz J."/>
            <person name="Grimwood J."/>
            <person name="Lindquist E."/>
            <person name="Lucas S."/>
            <person name="Grigoriev I.V."/>
            <person name="Schmitt R."/>
            <person name="Kirk D."/>
            <person name="Rokhsar D.S."/>
        </authorList>
    </citation>
    <scope>NUCLEOTIDE SEQUENCE [LARGE SCALE GENOMIC DNA]</scope>
    <source>
        <strain evidence="2">f. Nagariensis / Eve</strain>
    </source>
</reference>